<proteinExistence type="predicted"/>
<evidence type="ECO:0000313" key="2">
    <source>
        <dbReference type="Proteomes" id="UP000308600"/>
    </source>
</evidence>
<reference evidence="1 2" key="1">
    <citation type="journal article" date="2019" name="Nat. Ecol. Evol.">
        <title>Megaphylogeny resolves global patterns of mushroom evolution.</title>
        <authorList>
            <person name="Varga T."/>
            <person name="Krizsan K."/>
            <person name="Foldi C."/>
            <person name="Dima B."/>
            <person name="Sanchez-Garcia M."/>
            <person name="Sanchez-Ramirez S."/>
            <person name="Szollosi G.J."/>
            <person name="Szarkandi J.G."/>
            <person name="Papp V."/>
            <person name="Albert L."/>
            <person name="Andreopoulos W."/>
            <person name="Angelini C."/>
            <person name="Antonin V."/>
            <person name="Barry K.W."/>
            <person name="Bougher N.L."/>
            <person name="Buchanan P."/>
            <person name="Buyck B."/>
            <person name="Bense V."/>
            <person name="Catcheside P."/>
            <person name="Chovatia M."/>
            <person name="Cooper J."/>
            <person name="Damon W."/>
            <person name="Desjardin D."/>
            <person name="Finy P."/>
            <person name="Geml J."/>
            <person name="Haridas S."/>
            <person name="Hughes K."/>
            <person name="Justo A."/>
            <person name="Karasinski D."/>
            <person name="Kautmanova I."/>
            <person name="Kiss B."/>
            <person name="Kocsube S."/>
            <person name="Kotiranta H."/>
            <person name="LaButti K.M."/>
            <person name="Lechner B.E."/>
            <person name="Liimatainen K."/>
            <person name="Lipzen A."/>
            <person name="Lukacs Z."/>
            <person name="Mihaltcheva S."/>
            <person name="Morgado L.N."/>
            <person name="Niskanen T."/>
            <person name="Noordeloos M.E."/>
            <person name="Ohm R.A."/>
            <person name="Ortiz-Santana B."/>
            <person name="Ovrebo C."/>
            <person name="Racz N."/>
            <person name="Riley R."/>
            <person name="Savchenko A."/>
            <person name="Shiryaev A."/>
            <person name="Soop K."/>
            <person name="Spirin V."/>
            <person name="Szebenyi C."/>
            <person name="Tomsovsky M."/>
            <person name="Tulloss R.E."/>
            <person name="Uehling J."/>
            <person name="Grigoriev I.V."/>
            <person name="Vagvolgyi C."/>
            <person name="Papp T."/>
            <person name="Martin F.M."/>
            <person name="Miettinen O."/>
            <person name="Hibbett D.S."/>
            <person name="Nagy L.G."/>
        </authorList>
    </citation>
    <scope>NUCLEOTIDE SEQUENCE [LARGE SCALE GENOMIC DNA]</scope>
    <source>
        <strain evidence="1 2">NL-1719</strain>
    </source>
</reference>
<sequence>MMAAGYRSIIATMWSIKDSSAPFIADLVYQKLFEEERPDYRQAAYALHNAVKKLRTERGRTYMDWVPFLHMGL</sequence>
<gene>
    <name evidence="1" type="ORF">BDN72DRAFT_99015</name>
</gene>
<dbReference type="Proteomes" id="UP000308600">
    <property type="component" value="Unassembled WGS sequence"/>
</dbReference>
<accession>A0ACD2ZY98</accession>
<protein>
    <submittedName>
        <fullName evidence="1">Uncharacterized protein</fullName>
    </submittedName>
</protein>
<name>A0ACD2ZY98_9AGAR</name>
<evidence type="ECO:0000313" key="1">
    <source>
        <dbReference type="EMBL" id="TFK58317.1"/>
    </source>
</evidence>
<keyword evidence="2" id="KW-1185">Reference proteome</keyword>
<organism evidence="1 2">
    <name type="scientific">Pluteus cervinus</name>
    <dbReference type="NCBI Taxonomy" id="181527"/>
    <lineage>
        <taxon>Eukaryota</taxon>
        <taxon>Fungi</taxon>
        <taxon>Dikarya</taxon>
        <taxon>Basidiomycota</taxon>
        <taxon>Agaricomycotina</taxon>
        <taxon>Agaricomycetes</taxon>
        <taxon>Agaricomycetidae</taxon>
        <taxon>Agaricales</taxon>
        <taxon>Pluteineae</taxon>
        <taxon>Pluteaceae</taxon>
        <taxon>Pluteus</taxon>
    </lineage>
</organism>
<dbReference type="EMBL" id="ML209452">
    <property type="protein sequence ID" value="TFK58317.1"/>
    <property type="molecule type" value="Genomic_DNA"/>
</dbReference>